<evidence type="ECO:0000313" key="1">
    <source>
        <dbReference type="EMBL" id="QOX63703.1"/>
    </source>
</evidence>
<dbReference type="EMBL" id="CP042469">
    <property type="protein sequence ID" value="QOX63703.1"/>
    <property type="molecule type" value="Genomic_DNA"/>
</dbReference>
<name>A0ACD1ABG2_9FIRM</name>
<proteinExistence type="predicted"/>
<reference evidence="1" key="1">
    <citation type="submission" date="2019-08" db="EMBL/GenBank/DDBJ databases">
        <title>Genome sequence of Clostridiales bacterium MT110.</title>
        <authorList>
            <person name="Cao J."/>
        </authorList>
    </citation>
    <scope>NUCLEOTIDE SEQUENCE</scope>
    <source>
        <strain evidence="1">MT110</strain>
    </source>
</reference>
<evidence type="ECO:0000313" key="2">
    <source>
        <dbReference type="Proteomes" id="UP000594014"/>
    </source>
</evidence>
<gene>
    <name evidence="1" type="ORF">FRZ06_10250</name>
</gene>
<keyword evidence="2" id="KW-1185">Reference proteome</keyword>
<dbReference type="Proteomes" id="UP000594014">
    <property type="component" value="Chromosome"/>
</dbReference>
<sequence length="289" mass="33580">MRKKEMTELNANRMFNLSGIIPKQPEFVLSTSKYTKKLCMQYGISHFYQFTSEATKMGVIPDACIDILFCKKDGRLEARIAGSRLSKGEVDNDLNCEYFGIRFMPGINPAKETVALHEIVNSEMNFEDLIPSCNEKSLLLEQLYLADTFEERIRSFMNYYLQHYNDPLEDTHSLKYFVQTEIIKANGDMKISELSTLSGYSERYLNKKIHEDFGLNPNHLIRFIRFQKAVGNLTSTLDHLSGVDTALESGYYDQSHFIKDFRKFSGETPMRYIHNLQCHSYDKKLYIID</sequence>
<protein>
    <submittedName>
        <fullName evidence="1">AraC family transcriptional regulator</fullName>
    </submittedName>
</protein>
<organism evidence="1 2">
    <name type="scientific">Anoxybacterium hadale</name>
    <dbReference type="NCBI Taxonomy" id="3408580"/>
    <lineage>
        <taxon>Bacteria</taxon>
        <taxon>Bacillati</taxon>
        <taxon>Bacillota</taxon>
        <taxon>Clostridia</taxon>
        <taxon>Peptostreptococcales</taxon>
        <taxon>Anaerovoracaceae</taxon>
        <taxon>Anoxybacterium</taxon>
    </lineage>
</organism>
<accession>A0ACD1ABG2</accession>